<accession>A0AAD4UM96</accession>
<reference evidence="1" key="1">
    <citation type="submission" date="2022-03" db="EMBL/GenBank/DDBJ databases">
        <title>Genomic analyses of argali, domestic sheep and their hybrids provide insights into chromosomal evolution, heterosis and genetic basis of agronomic traits.</title>
        <authorList>
            <person name="Li M."/>
        </authorList>
    </citation>
    <scope>NUCLEOTIDE SEQUENCE</scope>
    <source>
        <strain evidence="1">CAU-MHL-2022a</strain>
        <tissue evidence="1">Skin</tissue>
    </source>
</reference>
<dbReference type="EMBL" id="JAKZEL010000001">
    <property type="protein sequence ID" value="KAI4549828.1"/>
    <property type="molecule type" value="Genomic_DNA"/>
</dbReference>
<comment type="caution">
    <text evidence="1">The sequence shown here is derived from an EMBL/GenBank/DDBJ whole genome shotgun (WGS) entry which is preliminary data.</text>
</comment>
<evidence type="ECO:0000313" key="1">
    <source>
        <dbReference type="EMBL" id="KAI4549828.1"/>
    </source>
</evidence>
<gene>
    <name evidence="1" type="ORF">MG293_002158</name>
</gene>
<keyword evidence="2" id="KW-1185">Reference proteome</keyword>
<dbReference type="Proteomes" id="UP001214576">
    <property type="component" value="Unassembled WGS sequence"/>
</dbReference>
<sequence length="216" mass="23927">MAFLPFGAPGPDPIPYCNRKWGLAARCPKANREARVVERKVCLILDAGDCREEAGVDSCPKADTPPCNRQSVGKNFYRQREGAIWRNSKVSSDSHLEIDHWWSDQHHLDCVKYNQSSVPDLVCSRFCEASSRNCGSFYYGYGEGSGTPLQYSCLEHPWMEEADDLSDPGIESVSLTSPALAALPKQVMQPQLDCEEQETVLGLSGRKATANTGEEH</sequence>
<protein>
    <submittedName>
        <fullName evidence="1">Uncharacterized protein</fullName>
    </submittedName>
</protein>
<proteinExistence type="predicted"/>
<name>A0AAD4UM96_OVIAM</name>
<organism evidence="1 2">
    <name type="scientific">Ovis ammon polii</name>
    <dbReference type="NCBI Taxonomy" id="230172"/>
    <lineage>
        <taxon>Eukaryota</taxon>
        <taxon>Metazoa</taxon>
        <taxon>Chordata</taxon>
        <taxon>Craniata</taxon>
        <taxon>Vertebrata</taxon>
        <taxon>Euteleostomi</taxon>
        <taxon>Mammalia</taxon>
        <taxon>Eutheria</taxon>
        <taxon>Laurasiatheria</taxon>
        <taxon>Artiodactyla</taxon>
        <taxon>Ruminantia</taxon>
        <taxon>Pecora</taxon>
        <taxon>Bovidae</taxon>
        <taxon>Caprinae</taxon>
        <taxon>Ovis</taxon>
    </lineage>
</organism>
<dbReference type="AlphaFoldDB" id="A0AAD4UM96"/>
<evidence type="ECO:0000313" key="2">
    <source>
        <dbReference type="Proteomes" id="UP001214576"/>
    </source>
</evidence>